<keyword evidence="2 6" id="KW-0812">Transmembrane</keyword>
<feature type="transmembrane region" description="Helical" evidence="6">
    <location>
        <begin position="76"/>
        <end position="100"/>
    </location>
</feature>
<comment type="subcellular location">
    <subcellularLocation>
        <location evidence="6">Cell membrane</location>
        <topology evidence="6">Multi-pass membrane protein</topology>
    </subcellularLocation>
    <subcellularLocation>
        <location evidence="1">Membrane</location>
        <topology evidence="1">Multi-pass membrane protein</topology>
    </subcellularLocation>
</comment>
<feature type="transmembrane region" description="Helical" evidence="6">
    <location>
        <begin position="240"/>
        <end position="261"/>
    </location>
</feature>
<sequence>MTALTTTDALAPTSRTPRSGRAGLRRFVHYVRASIAALVREWSFLTFIIALPTVMYLFFSGIYGAEMSQAGVQVKAIMMVTMAAYGGLGAALTAGATIQAERSSGWFRQLMLTPLTPVQFFGGKVITAVAVVIPALLAVFIAGMIMGVRLPAGTWLAVGALLLASLLPMIVLGLVIGLWFKQQTASAVTTLVMLALSMVGGLWFPLDMMPGFMQTIGRLLPSYWAGQIGMWPLVDGTFPWRGVLVIATWTAVLVVIGALGYRRAVRTSRR</sequence>
<evidence type="ECO:0000256" key="6">
    <source>
        <dbReference type="RuleBase" id="RU361157"/>
    </source>
</evidence>
<evidence type="ECO:0000259" key="7">
    <source>
        <dbReference type="PROSITE" id="PS51012"/>
    </source>
</evidence>
<evidence type="ECO:0000313" key="9">
    <source>
        <dbReference type="Proteomes" id="UP001442841"/>
    </source>
</evidence>
<organism evidence="8 9">
    <name type="scientific">Ammonicoccus fulvus</name>
    <dbReference type="NCBI Taxonomy" id="3138240"/>
    <lineage>
        <taxon>Bacteria</taxon>
        <taxon>Bacillati</taxon>
        <taxon>Actinomycetota</taxon>
        <taxon>Actinomycetes</taxon>
        <taxon>Propionibacteriales</taxon>
        <taxon>Propionibacteriaceae</taxon>
        <taxon>Ammonicoccus</taxon>
    </lineage>
</organism>
<protein>
    <recommendedName>
        <fullName evidence="6">Transport permease protein</fullName>
    </recommendedName>
</protein>
<keyword evidence="9" id="KW-1185">Reference proteome</keyword>
<dbReference type="PANTHER" id="PTHR43027:SF1">
    <property type="entry name" value="DOXORUBICIN RESISTANCE ABC TRANSPORTER PERMEASE PROTEIN DRRC-RELATED"/>
    <property type="match status" value="1"/>
</dbReference>
<feature type="domain" description="ABC transmembrane type-2" evidence="7">
    <location>
        <begin position="43"/>
        <end position="264"/>
    </location>
</feature>
<comment type="similarity">
    <text evidence="6">Belongs to the ABC-2 integral membrane protein family.</text>
</comment>
<dbReference type="InterPro" id="IPR000412">
    <property type="entry name" value="ABC_2_transport"/>
</dbReference>
<dbReference type="Pfam" id="PF01061">
    <property type="entry name" value="ABC2_membrane"/>
    <property type="match status" value="1"/>
</dbReference>
<proteinExistence type="inferred from homology"/>
<gene>
    <name evidence="8" type="ORF">AADG42_10815</name>
</gene>
<evidence type="ECO:0000256" key="4">
    <source>
        <dbReference type="ARBA" id="ARBA00023136"/>
    </source>
</evidence>
<dbReference type="RefSeq" id="WP_425309232.1">
    <property type="nucleotide sequence ID" value="NZ_CP154795.1"/>
</dbReference>
<dbReference type="InterPro" id="IPR052902">
    <property type="entry name" value="ABC-2_transporter"/>
</dbReference>
<dbReference type="InterPro" id="IPR047817">
    <property type="entry name" value="ABC2_TM_bact-type"/>
</dbReference>
<keyword evidence="3 6" id="KW-1133">Transmembrane helix</keyword>
<name>A0ABZ3FSM9_9ACTN</name>
<keyword evidence="6" id="KW-1003">Cell membrane</keyword>
<feature type="transmembrane region" description="Helical" evidence="6">
    <location>
        <begin position="42"/>
        <end position="64"/>
    </location>
</feature>
<dbReference type="EMBL" id="CP154795">
    <property type="protein sequence ID" value="XAN07774.1"/>
    <property type="molecule type" value="Genomic_DNA"/>
</dbReference>
<feature type="transmembrane region" description="Helical" evidence="6">
    <location>
        <begin position="186"/>
        <end position="204"/>
    </location>
</feature>
<reference evidence="8 9" key="1">
    <citation type="submission" date="2024-04" db="EMBL/GenBank/DDBJ databases">
        <title>Isolation of an actinomycete strain from pig manure.</title>
        <authorList>
            <person name="Gong T."/>
            <person name="Yu Z."/>
            <person name="An M."/>
            <person name="Wei C."/>
            <person name="Yang W."/>
            <person name="Liu L."/>
        </authorList>
    </citation>
    <scope>NUCLEOTIDE SEQUENCE [LARGE SCALE GENOMIC DNA]</scope>
    <source>
        <strain evidence="8 9">ZF39</strain>
    </source>
</reference>
<dbReference type="PROSITE" id="PS51012">
    <property type="entry name" value="ABC_TM2"/>
    <property type="match status" value="1"/>
</dbReference>
<evidence type="ECO:0000256" key="3">
    <source>
        <dbReference type="ARBA" id="ARBA00022989"/>
    </source>
</evidence>
<keyword evidence="5" id="KW-0046">Antibiotic resistance</keyword>
<evidence type="ECO:0000256" key="1">
    <source>
        <dbReference type="ARBA" id="ARBA00004141"/>
    </source>
</evidence>
<dbReference type="InterPro" id="IPR013525">
    <property type="entry name" value="ABC2_TM"/>
</dbReference>
<evidence type="ECO:0000256" key="2">
    <source>
        <dbReference type="ARBA" id="ARBA00022692"/>
    </source>
</evidence>
<dbReference type="PANTHER" id="PTHR43027">
    <property type="entry name" value="DOXORUBICIN RESISTANCE ABC TRANSPORTER PERMEASE PROTEIN DRRC-RELATED"/>
    <property type="match status" value="1"/>
</dbReference>
<evidence type="ECO:0000256" key="5">
    <source>
        <dbReference type="ARBA" id="ARBA00023251"/>
    </source>
</evidence>
<evidence type="ECO:0000313" key="8">
    <source>
        <dbReference type="EMBL" id="XAN07774.1"/>
    </source>
</evidence>
<accession>A0ABZ3FSM9</accession>
<keyword evidence="4 6" id="KW-0472">Membrane</keyword>
<dbReference type="PIRSF" id="PIRSF006648">
    <property type="entry name" value="DrrB"/>
    <property type="match status" value="1"/>
</dbReference>
<keyword evidence="6" id="KW-0813">Transport</keyword>
<dbReference type="Proteomes" id="UP001442841">
    <property type="component" value="Chromosome"/>
</dbReference>
<feature type="transmembrane region" description="Helical" evidence="6">
    <location>
        <begin position="155"/>
        <end position="180"/>
    </location>
</feature>
<feature type="transmembrane region" description="Helical" evidence="6">
    <location>
        <begin position="120"/>
        <end position="143"/>
    </location>
</feature>